<organism evidence="1">
    <name type="scientific">Arundo donax</name>
    <name type="common">Giant reed</name>
    <name type="synonym">Donax arundinaceus</name>
    <dbReference type="NCBI Taxonomy" id="35708"/>
    <lineage>
        <taxon>Eukaryota</taxon>
        <taxon>Viridiplantae</taxon>
        <taxon>Streptophyta</taxon>
        <taxon>Embryophyta</taxon>
        <taxon>Tracheophyta</taxon>
        <taxon>Spermatophyta</taxon>
        <taxon>Magnoliopsida</taxon>
        <taxon>Liliopsida</taxon>
        <taxon>Poales</taxon>
        <taxon>Poaceae</taxon>
        <taxon>PACMAD clade</taxon>
        <taxon>Arundinoideae</taxon>
        <taxon>Arundineae</taxon>
        <taxon>Arundo</taxon>
    </lineage>
</organism>
<reference evidence="1" key="2">
    <citation type="journal article" date="2015" name="Data Brief">
        <title>Shoot transcriptome of the giant reed, Arundo donax.</title>
        <authorList>
            <person name="Barrero R.A."/>
            <person name="Guerrero F.D."/>
            <person name="Moolhuijzen P."/>
            <person name="Goolsby J.A."/>
            <person name="Tidwell J."/>
            <person name="Bellgard S.E."/>
            <person name="Bellgard M.I."/>
        </authorList>
    </citation>
    <scope>NUCLEOTIDE SEQUENCE</scope>
    <source>
        <tissue evidence="1">Shoot tissue taken approximately 20 cm above the soil surface</tissue>
    </source>
</reference>
<dbReference type="AlphaFoldDB" id="A0A0A9C210"/>
<proteinExistence type="predicted"/>
<dbReference type="EMBL" id="GBRH01227561">
    <property type="protein sequence ID" value="JAD70334.1"/>
    <property type="molecule type" value="Transcribed_RNA"/>
</dbReference>
<evidence type="ECO:0000313" key="1">
    <source>
        <dbReference type="EMBL" id="JAD70334.1"/>
    </source>
</evidence>
<protein>
    <submittedName>
        <fullName evidence="1">Uncharacterized protein</fullName>
    </submittedName>
</protein>
<reference evidence="1" key="1">
    <citation type="submission" date="2014-09" db="EMBL/GenBank/DDBJ databases">
        <authorList>
            <person name="Magalhaes I.L.F."/>
            <person name="Oliveira U."/>
            <person name="Santos F.R."/>
            <person name="Vidigal T.H.D.A."/>
            <person name="Brescovit A.D."/>
            <person name="Santos A.J."/>
        </authorList>
    </citation>
    <scope>NUCLEOTIDE SEQUENCE</scope>
    <source>
        <tissue evidence="1">Shoot tissue taken approximately 20 cm above the soil surface</tissue>
    </source>
</reference>
<accession>A0A0A9C210</accession>
<name>A0A0A9C210_ARUDO</name>
<sequence>MHRYVPVVWGFRRLTVVQISDLRIDRIQERSSYPCSCVDL</sequence>